<dbReference type="PANTHER" id="PTHR30572">
    <property type="entry name" value="MEMBRANE COMPONENT OF TRANSPORTER-RELATED"/>
    <property type="match status" value="1"/>
</dbReference>
<dbReference type="RefSeq" id="WP_138593686.1">
    <property type="nucleotide sequence ID" value="NZ_PNBW01000029.1"/>
</dbReference>
<feature type="transmembrane region" description="Helical" evidence="6">
    <location>
        <begin position="21"/>
        <end position="44"/>
    </location>
</feature>
<name>A0A5S3UXS9_9GAMM</name>
<keyword evidence="5 6" id="KW-0472">Membrane</keyword>
<comment type="subcellular location">
    <subcellularLocation>
        <location evidence="1">Cell membrane</location>
        <topology evidence="1">Multi-pass membrane protein</topology>
    </subcellularLocation>
</comment>
<reference evidence="9" key="3">
    <citation type="submission" date="2019-09" db="EMBL/GenBank/DDBJ databases">
        <title>Co-occurence of chitin degradation, pigmentation and bioactivity in marine Pseudoalteromonas.</title>
        <authorList>
            <person name="Sonnenschein E.C."/>
            <person name="Bech P.K."/>
        </authorList>
    </citation>
    <scope>NUCLEOTIDE SEQUENCE</scope>
    <source>
        <strain evidence="9">S3790</strain>
        <strain evidence="10">S3895</strain>
    </source>
</reference>
<dbReference type="PANTHER" id="PTHR30572:SF18">
    <property type="entry name" value="ABC-TYPE MACROLIDE FAMILY EXPORT SYSTEM PERMEASE COMPONENT 2"/>
    <property type="match status" value="1"/>
</dbReference>
<dbReference type="Pfam" id="PF12704">
    <property type="entry name" value="MacB_PCD"/>
    <property type="match status" value="1"/>
</dbReference>
<evidence type="ECO:0000256" key="4">
    <source>
        <dbReference type="ARBA" id="ARBA00022989"/>
    </source>
</evidence>
<evidence type="ECO:0000256" key="6">
    <source>
        <dbReference type="SAM" id="Phobius"/>
    </source>
</evidence>
<gene>
    <name evidence="9" type="ORF">CWC19_20145</name>
    <name evidence="10" type="ORF">CWC20_05860</name>
</gene>
<dbReference type="Pfam" id="PF02687">
    <property type="entry name" value="FtsX"/>
    <property type="match status" value="1"/>
</dbReference>
<dbReference type="GO" id="GO:0005886">
    <property type="term" value="C:plasma membrane"/>
    <property type="evidence" value="ECO:0007669"/>
    <property type="project" value="UniProtKB-SubCell"/>
</dbReference>
<dbReference type="OrthoDB" id="8735006at2"/>
<evidence type="ECO:0000313" key="10">
    <source>
        <dbReference type="EMBL" id="TMO76419.1"/>
    </source>
</evidence>
<dbReference type="InterPro" id="IPR025857">
    <property type="entry name" value="MacB_PCD"/>
</dbReference>
<evidence type="ECO:0000313" key="9">
    <source>
        <dbReference type="EMBL" id="TMO62478.1"/>
    </source>
</evidence>
<evidence type="ECO:0000313" key="12">
    <source>
        <dbReference type="Proteomes" id="UP000307217"/>
    </source>
</evidence>
<dbReference type="InterPro" id="IPR050250">
    <property type="entry name" value="Macrolide_Exporter_MacB"/>
</dbReference>
<keyword evidence="11" id="KW-1185">Reference proteome</keyword>
<feature type="domain" description="ABC3 transporter permease C-terminal" evidence="7">
    <location>
        <begin position="315"/>
        <end position="431"/>
    </location>
</feature>
<feature type="domain" description="MacB-like periplasmic core" evidence="8">
    <location>
        <begin position="20"/>
        <end position="217"/>
    </location>
</feature>
<evidence type="ECO:0000256" key="2">
    <source>
        <dbReference type="ARBA" id="ARBA00022475"/>
    </source>
</evidence>
<feature type="transmembrane region" description="Helical" evidence="6">
    <location>
        <begin position="359"/>
        <end position="382"/>
    </location>
</feature>
<dbReference type="InterPro" id="IPR003838">
    <property type="entry name" value="ABC3_permease_C"/>
</dbReference>
<dbReference type="EMBL" id="PNBW01000029">
    <property type="protein sequence ID" value="TMO76419.1"/>
    <property type="molecule type" value="Genomic_DNA"/>
</dbReference>
<accession>A0A5S3UXS9</accession>
<reference evidence="11 12" key="2">
    <citation type="submission" date="2019-06" db="EMBL/GenBank/DDBJ databases">
        <title>Co-occurence of chitin degradation, pigmentation and bioactivity in marine Pseudoalteromonas.</title>
        <authorList>
            <person name="Sonnenschein E.C."/>
            <person name="Bech P.K."/>
        </authorList>
    </citation>
    <scope>NUCLEOTIDE SEQUENCE [LARGE SCALE GENOMIC DNA]</scope>
    <source>
        <strain evidence="12">S3790</strain>
        <strain evidence="11">S3895</strain>
    </source>
</reference>
<evidence type="ECO:0000256" key="5">
    <source>
        <dbReference type="ARBA" id="ARBA00023136"/>
    </source>
</evidence>
<feature type="transmembrane region" description="Helical" evidence="6">
    <location>
        <begin position="402"/>
        <end position="423"/>
    </location>
</feature>
<evidence type="ECO:0000313" key="11">
    <source>
        <dbReference type="Proteomes" id="UP000307164"/>
    </source>
</evidence>
<keyword evidence="4 6" id="KW-1133">Transmembrane helix</keyword>
<comment type="caution">
    <text evidence="9">The sequence shown here is derived from an EMBL/GenBank/DDBJ whole genome shotgun (WGS) entry which is preliminary data.</text>
</comment>
<evidence type="ECO:0000256" key="3">
    <source>
        <dbReference type="ARBA" id="ARBA00022692"/>
    </source>
</evidence>
<sequence>MYFYYFKLALLSLRKTPLLTLLMIAMIAIGIGATMTTYTISYMMSKDPIPSKSANLYQVQLDSLNYEFADNDILPNTIAYQDVQALLKSDIPKNHVALGAIQTEIGSIDNPSIERQTLEVRTATSDFFAMFEVPFLHGAGWSEQDGKDAAQVAVLTKETNGWLFNGENSVGRTFYFGKDTYRVIGVLDDWNPLPKYYELSYAAFKKPNGVFIPFNTQIKNELLTLKLISNYCWKEPDDQSFAALLTSECMWIIFWVELSNAQDRDQYQAFIDNHAKEQQALGRFPRRIFNKLLPLKEYLTDEEIVSDDSKMAVWLAALFLLVCLLNCMSLMIAKFDAKAGEIGLRRAVGASQNDIIKQFAIELSVIGLAGGLLGLLFAKLGLMAAANTYHYLHSGLMQMNSQLLMGTVLLAVVSSLLFGLYPITKASRMQPSSQLKSL</sequence>
<dbReference type="Proteomes" id="UP000307164">
    <property type="component" value="Unassembled WGS sequence"/>
</dbReference>
<evidence type="ECO:0000259" key="8">
    <source>
        <dbReference type="Pfam" id="PF12704"/>
    </source>
</evidence>
<reference evidence="11 12" key="1">
    <citation type="submission" date="2018-01" db="EMBL/GenBank/DDBJ databases">
        <authorList>
            <person name="Paulsen S."/>
            <person name="Gram L.K."/>
        </authorList>
    </citation>
    <scope>NUCLEOTIDE SEQUENCE [LARGE SCALE GENOMIC DNA]</scope>
    <source>
        <strain evidence="9 12">S3790</strain>
        <strain evidence="10 11">S3895</strain>
    </source>
</reference>
<dbReference type="Proteomes" id="UP000307217">
    <property type="component" value="Unassembled WGS sequence"/>
</dbReference>
<dbReference type="EMBL" id="PNBX01000136">
    <property type="protein sequence ID" value="TMO62478.1"/>
    <property type="molecule type" value="Genomic_DNA"/>
</dbReference>
<dbReference type="AlphaFoldDB" id="A0A5S3UXS9"/>
<organism evidence="9 12">
    <name type="scientific">Pseudoalteromonas aurantia</name>
    <dbReference type="NCBI Taxonomy" id="43654"/>
    <lineage>
        <taxon>Bacteria</taxon>
        <taxon>Pseudomonadati</taxon>
        <taxon>Pseudomonadota</taxon>
        <taxon>Gammaproteobacteria</taxon>
        <taxon>Alteromonadales</taxon>
        <taxon>Pseudoalteromonadaceae</taxon>
        <taxon>Pseudoalteromonas</taxon>
    </lineage>
</organism>
<dbReference type="GO" id="GO:0022857">
    <property type="term" value="F:transmembrane transporter activity"/>
    <property type="evidence" value="ECO:0007669"/>
    <property type="project" value="TreeGrafter"/>
</dbReference>
<protein>
    <submittedName>
        <fullName evidence="9">ABC transporter permease</fullName>
    </submittedName>
</protein>
<evidence type="ECO:0000259" key="7">
    <source>
        <dbReference type="Pfam" id="PF02687"/>
    </source>
</evidence>
<proteinExistence type="predicted"/>
<evidence type="ECO:0000256" key="1">
    <source>
        <dbReference type="ARBA" id="ARBA00004651"/>
    </source>
</evidence>
<keyword evidence="3 6" id="KW-0812">Transmembrane</keyword>
<keyword evidence="2" id="KW-1003">Cell membrane</keyword>
<feature type="transmembrane region" description="Helical" evidence="6">
    <location>
        <begin position="311"/>
        <end position="333"/>
    </location>
</feature>